<sequence length="536" mass="58301">MSLESATQPLNDTMAVDALDLLPHPVLIADSDGHIEFANPVARSAFGTAVGRLLGDRPFRMAEVRTVGRGERIRVSHEGRAFDVSLAGLGGKRMLVSFFDVTDYVEKDITRSPKRSLNDLLDRKSFLARVHYAAARARSSGEILAVHFLDVDRFKLVNDTLGYAVGDRLLEKVAERIVAVCPPQTSIAHFASDEFAILQSRIAGAADAEGLAKRLVDVVGRTYVLDTQMVNVGLSVGIALSSPDAGSPDTLVRQADLALARAKRTGRGHFCFCEPSMMTEVAERRSMETDLRSALALKQLELHYQPQIDLAAGRTVGFEALLRWRHPLKGNISPALFIPLAEETKIIREIGDWVILTAAAEAARWPDPISVAVNVSPVQFQGKLVHTVASALQRSGLAPERFAIEITEGILLDESSDVLSILNQLKDLGVHVVIDDFGTGYSSLGYLRRFPFHKLKIDQSFIRSASDSRDCAMIVKAVAGLGKSLGIKTTAEGVETEMQLDYVRAEEVSEVQGYLTGRPMDAGSIGAFLAQEASRP</sequence>
<dbReference type="AlphaFoldDB" id="A0A1T4T3E6"/>
<dbReference type="NCBIfam" id="TIGR00254">
    <property type="entry name" value="GGDEF"/>
    <property type="match status" value="1"/>
</dbReference>
<dbReference type="InterPro" id="IPR001633">
    <property type="entry name" value="EAL_dom"/>
</dbReference>
<dbReference type="SMART" id="SM00052">
    <property type="entry name" value="EAL"/>
    <property type="match status" value="1"/>
</dbReference>
<dbReference type="SUPFAM" id="SSF55785">
    <property type="entry name" value="PYP-like sensor domain (PAS domain)"/>
    <property type="match status" value="1"/>
</dbReference>
<feature type="domain" description="EAL" evidence="2">
    <location>
        <begin position="284"/>
        <end position="533"/>
    </location>
</feature>
<dbReference type="PANTHER" id="PTHR44757:SF2">
    <property type="entry name" value="BIOFILM ARCHITECTURE MAINTENANCE PROTEIN MBAA"/>
    <property type="match status" value="1"/>
</dbReference>
<dbReference type="InterPro" id="IPR000014">
    <property type="entry name" value="PAS"/>
</dbReference>
<dbReference type="PROSITE" id="PS50112">
    <property type="entry name" value="PAS"/>
    <property type="match status" value="1"/>
</dbReference>
<feature type="domain" description="PAS" evidence="1">
    <location>
        <begin position="11"/>
        <end position="55"/>
    </location>
</feature>
<evidence type="ECO:0000259" key="3">
    <source>
        <dbReference type="PROSITE" id="PS50887"/>
    </source>
</evidence>
<dbReference type="SUPFAM" id="SSF55073">
    <property type="entry name" value="Nucleotide cyclase"/>
    <property type="match status" value="1"/>
</dbReference>
<dbReference type="InterPro" id="IPR035919">
    <property type="entry name" value="EAL_sf"/>
</dbReference>
<proteinExistence type="predicted"/>
<keyword evidence="5" id="KW-1185">Reference proteome</keyword>
<dbReference type="InterPro" id="IPR043128">
    <property type="entry name" value="Rev_trsase/Diguanyl_cyclase"/>
</dbReference>
<dbReference type="STRING" id="1365950.SAMN05428963_11819"/>
<dbReference type="InterPro" id="IPR052155">
    <property type="entry name" value="Biofilm_reg_signaling"/>
</dbReference>
<dbReference type="Proteomes" id="UP000190135">
    <property type="component" value="Unassembled WGS sequence"/>
</dbReference>
<gene>
    <name evidence="4" type="ORF">SAMN05428963_11819</name>
</gene>
<dbReference type="PROSITE" id="PS50883">
    <property type="entry name" value="EAL"/>
    <property type="match status" value="1"/>
</dbReference>
<reference evidence="4 5" key="1">
    <citation type="submission" date="2017-02" db="EMBL/GenBank/DDBJ databases">
        <authorList>
            <person name="Peterson S.W."/>
        </authorList>
    </citation>
    <scope>NUCLEOTIDE SEQUENCE [LARGE SCALE GENOMIC DNA]</scope>
    <source>
        <strain evidence="4 5">USBA 369</strain>
    </source>
</reference>
<dbReference type="PANTHER" id="PTHR44757">
    <property type="entry name" value="DIGUANYLATE CYCLASE DGCP"/>
    <property type="match status" value="1"/>
</dbReference>
<dbReference type="SMART" id="SM00267">
    <property type="entry name" value="GGDEF"/>
    <property type="match status" value="1"/>
</dbReference>
<dbReference type="Gene3D" id="3.20.20.450">
    <property type="entry name" value="EAL domain"/>
    <property type="match status" value="1"/>
</dbReference>
<dbReference type="Gene3D" id="3.30.70.270">
    <property type="match status" value="1"/>
</dbReference>
<name>A0A1T4T3E6_9HYPH</name>
<dbReference type="Pfam" id="PF00563">
    <property type="entry name" value="EAL"/>
    <property type="match status" value="1"/>
</dbReference>
<dbReference type="Pfam" id="PF00990">
    <property type="entry name" value="GGDEF"/>
    <property type="match status" value="1"/>
</dbReference>
<dbReference type="EMBL" id="FUXL01000018">
    <property type="protein sequence ID" value="SKA34926.1"/>
    <property type="molecule type" value="Genomic_DNA"/>
</dbReference>
<evidence type="ECO:0000259" key="1">
    <source>
        <dbReference type="PROSITE" id="PS50112"/>
    </source>
</evidence>
<evidence type="ECO:0000259" key="2">
    <source>
        <dbReference type="PROSITE" id="PS50883"/>
    </source>
</evidence>
<feature type="domain" description="GGDEF" evidence="3">
    <location>
        <begin position="142"/>
        <end position="275"/>
    </location>
</feature>
<dbReference type="OrthoDB" id="9814202at2"/>
<dbReference type="SUPFAM" id="SSF141868">
    <property type="entry name" value="EAL domain-like"/>
    <property type="match status" value="1"/>
</dbReference>
<dbReference type="InterPro" id="IPR029787">
    <property type="entry name" value="Nucleotide_cyclase"/>
</dbReference>
<dbReference type="InterPro" id="IPR000160">
    <property type="entry name" value="GGDEF_dom"/>
</dbReference>
<dbReference type="InterPro" id="IPR035965">
    <property type="entry name" value="PAS-like_dom_sf"/>
</dbReference>
<dbReference type="CDD" id="cd01949">
    <property type="entry name" value="GGDEF"/>
    <property type="match status" value="1"/>
</dbReference>
<protein>
    <submittedName>
        <fullName evidence="4">Diguanylate cyclase (GGDEF) domain-containing protein</fullName>
    </submittedName>
</protein>
<dbReference type="PROSITE" id="PS50887">
    <property type="entry name" value="GGDEF"/>
    <property type="match status" value="1"/>
</dbReference>
<organism evidence="4 5">
    <name type="scientific">Consotaella salsifontis</name>
    <dbReference type="NCBI Taxonomy" id="1365950"/>
    <lineage>
        <taxon>Bacteria</taxon>
        <taxon>Pseudomonadati</taxon>
        <taxon>Pseudomonadota</taxon>
        <taxon>Alphaproteobacteria</taxon>
        <taxon>Hyphomicrobiales</taxon>
        <taxon>Aurantimonadaceae</taxon>
        <taxon>Consotaella</taxon>
    </lineage>
</organism>
<dbReference type="CDD" id="cd01948">
    <property type="entry name" value="EAL"/>
    <property type="match status" value="1"/>
</dbReference>
<evidence type="ECO:0000313" key="4">
    <source>
        <dbReference type="EMBL" id="SKA34926.1"/>
    </source>
</evidence>
<accession>A0A1T4T3E6</accession>
<evidence type="ECO:0000313" key="5">
    <source>
        <dbReference type="Proteomes" id="UP000190135"/>
    </source>
</evidence>